<feature type="region of interest" description="Disordered" evidence="1">
    <location>
        <begin position="1"/>
        <end position="22"/>
    </location>
</feature>
<reference evidence="3" key="1">
    <citation type="submission" date="2018-11" db="EMBL/GenBank/DDBJ databases">
        <authorList>
            <consortium name="Pathogen Informatics"/>
        </authorList>
    </citation>
    <scope>NUCLEOTIDE SEQUENCE</scope>
</reference>
<accession>A0A3S5B263</accession>
<evidence type="ECO:0000256" key="2">
    <source>
        <dbReference type="SAM" id="Phobius"/>
    </source>
</evidence>
<keyword evidence="4" id="KW-1185">Reference proteome</keyword>
<keyword evidence="2" id="KW-0472">Membrane</keyword>
<feature type="transmembrane region" description="Helical" evidence="2">
    <location>
        <begin position="88"/>
        <end position="108"/>
    </location>
</feature>
<gene>
    <name evidence="3" type="ORF">PXEA_LOCUS37127</name>
</gene>
<dbReference type="EMBL" id="CAAALY010284046">
    <property type="protein sequence ID" value="VEL43687.1"/>
    <property type="molecule type" value="Genomic_DNA"/>
</dbReference>
<name>A0A3S5B263_9PLAT</name>
<dbReference type="Proteomes" id="UP000784294">
    <property type="component" value="Unassembled WGS sequence"/>
</dbReference>
<keyword evidence="2" id="KW-0812">Transmembrane</keyword>
<comment type="caution">
    <text evidence="3">The sequence shown here is derived from an EMBL/GenBank/DDBJ whole genome shotgun (WGS) entry which is preliminary data.</text>
</comment>
<proteinExistence type="predicted"/>
<keyword evidence="2" id="KW-1133">Transmembrane helix</keyword>
<evidence type="ECO:0000313" key="4">
    <source>
        <dbReference type="Proteomes" id="UP000784294"/>
    </source>
</evidence>
<protein>
    <submittedName>
        <fullName evidence="3">Uncharacterized protein</fullName>
    </submittedName>
</protein>
<evidence type="ECO:0000313" key="3">
    <source>
        <dbReference type="EMBL" id="VEL43687.1"/>
    </source>
</evidence>
<evidence type="ECO:0000256" key="1">
    <source>
        <dbReference type="SAM" id="MobiDB-lite"/>
    </source>
</evidence>
<dbReference type="AlphaFoldDB" id="A0A3S5B263"/>
<sequence>MVQRLAELPDHHRPDPLLPQQKPTELMGCRFARPVSTLRGGGASACTSRVCRLEHGCLQLSSVCLGSQSVISRIGIQQLDGSIRTLCWSPLILVDPLVVVVMALLLGLSHHHWPLYQRLSCLPTLSRVGHFNVIPFGVANWASQAGP</sequence>
<organism evidence="3 4">
    <name type="scientific">Protopolystoma xenopodis</name>
    <dbReference type="NCBI Taxonomy" id="117903"/>
    <lineage>
        <taxon>Eukaryota</taxon>
        <taxon>Metazoa</taxon>
        <taxon>Spiralia</taxon>
        <taxon>Lophotrochozoa</taxon>
        <taxon>Platyhelminthes</taxon>
        <taxon>Monogenea</taxon>
        <taxon>Polyopisthocotylea</taxon>
        <taxon>Polystomatidea</taxon>
        <taxon>Polystomatidae</taxon>
        <taxon>Protopolystoma</taxon>
    </lineage>
</organism>